<gene>
    <name evidence="2" type="ORF">L207DRAFT_513814</name>
</gene>
<name>A0A2J6RLH0_HYAVF</name>
<dbReference type="OrthoDB" id="3563651at2759"/>
<dbReference type="STRING" id="1149755.A0A2J6RLH0"/>
<dbReference type="EMBL" id="KZ613947">
    <property type="protein sequence ID" value="PMD39355.1"/>
    <property type="molecule type" value="Genomic_DNA"/>
</dbReference>
<dbReference type="AlphaFoldDB" id="A0A2J6RLH0"/>
<sequence>MSTNLGPLLSTFTPSAACASNTGLTAFYEGPNTVYWAEGPMSTGSQGCYPSSYSPDLFHYYSPGLCPSGYTTACTSLNSIGTVTETIHTCCPTALGISWGCLPSTAAMNWATTLGCTTMFTNVVIVTSLTVVSNGVTNVLAASTYGSGGGIGAYGIAVRYQSTDFVTSSSSPVASTSEISGSSNSVAAASNGLTSGASAGIGVGVGVGVLLIGIGAILLWRRSRSKNKISAHELPTQQQELPKIYEPVSRPIYEVSGL</sequence>
<protein>
    <recommendedName>
        <fullName evidence="4">Mid2 domain-containing protein</fullName>
    </recommendedName>
</protein>
<evidence type="ECO:0000313" key="3">
    <source>
        <dbReference type="Proteomes" id="UP000235786"/>
    </source>
</evidence>
<proteinExistence type="predicted"/>
<evidence type="ECO:0000313" key="2">
    <source>
        <dbReference type="EMBL" id="PMD39355.1"/>
    </source>
</evidence>
<evidence type="ECO:0008006" key="4">
    <source>
        <dbReference type="Google" id="ProtNLM"/>
    </source>
</evidence>
<reference evidence="2 3" key="1">
    <citation type="submission" date="2016-04" db="EMBL/GenBank/DDBJ databases">
        <title>A degradative enzymes factory behind the ericoid mycorrhizal symbiosis.</title>
        <authorList>
            <consortium name="DOE Joint Genome Institute"/>
            <person name="Martino E."/>
            <person name="Morin E."/>
            <person name="Grelet G."/>
            <person name="Kuo A."/>
            <person name="Kohler A."/>
            <person name="Daghino S."/>
            <person name="Barry K."/>
            <person name="Choi C."/>
            <person name="Cichocki N."/>
            <person name="Clum A."/>
            <person name="Copeland A."/>
            <person name="Hainaut M."/>
            <person name="Haridas S."/>
            <person name="Labutti K."/>
            <person name="Lindquist E."/>
            <person name="Lipzen A."/>
            <person name="Khouja H.-R."/>
            <person name="Murat C."/>
            <person name="Ohm R."/>
            <person name="Olson A."/>
            <person name="Spatafora J."/>
            <person name="Veneault-Fourrey C."/>
            <person name="Henrissat B."/>
            <person name="Grigoriev I."/>
            <person name="Martin F."/>
            <person name="Perotto S."/>
        </authorList>
    </citation>
    <scope>NUCLEOTIDE SEQUENCE [LARGE SCALE GENOMIC DNA]</scope>
    <source>
        <strain evidence="2 3">F</strain>
    </source>
</reference>
<keyword evidence="1" id="KW-0472">Membrane</keyword>
<accession>A0A2J6RLH0</accession>
<evidence type="ECO:0000256" key="1">
    <source>
        <dbReference type="SAM" id="Phobius"/>
    </source>
</evidence>
<keyword evidence="1" id="KW-0812">Transmembrane</keyword>
<organism evidence="2 3">
    <name type="scientific">Hyaloscypha variabilis (strain UAMH 11265 / GT02V1 / F)</name>
    <name type="common">Meliniomyces variabilis</name>
    <dbReference type="NCBI Taxonomy" id="1149755"/>
    <lineage>
        <taxon>Eukaryota</taxon>
        <taxon>Fungi</taxon>
        <taxon>Dikarya</taxon>
        <taxon>Ascomycota</taxon>
        <taxon>Pezizomycotina</taxon>
        <taxon>Leotiomycetes</taxon>
        <taxon>Helotiales</taxon>
        <taxon>Hyaloscyphaceae</taxon>
        <taxon>Hyaloscypha</taxon>
        <taxon>Hyaloscypha variabilis</taxon>
    </lineage>
</organism>
<feature type="transmembrane region" description="Helical" evidence="1">
    <location>
        <begin position="199"/>
        <end position="220"/>
    </location>
</feature>
<keyword evidence="1" id="KW-1133">Transmembrane helix</keyword>
<dbReference type="Proteomes" id="UP000235786">
    <property type="component" value="Unassembled WGS sequence"/>
</dbReference>
<keyword evidence="3" id="KW-1185">Reference proteome</keyword>